<proteinExistence type="predicted"/>
<dbReference type="GO" id="GO:0048471">
    <property type="term" value="C:perinuclear region of cytoplasm"/>
    <property type="evidence" value="ECO:0007669"/>
    <property type="project" value="TreeGrafter"/>
</dbReference>
<dbReference type="GO" id="GO:0005634">
    <property type="term" value="C:nucleus"/>
    <property type="evidence" value="ECO:0007669"/>
    <property type="project" value="TreeGrafter"/>
</dbReference>
<feature type="region of interest" description="Disordered" evidence="4">
    <location>
        <begin position="1"/>
        <end position="35"/>
    </location>
</feature>
<keyword evidence="2" id="KW-0433">Leucine-rich repeat</keyword>
<dbReference type="SUPFAM" id="SSF52047">
    <property type="entry name" value="RNI-like"/>
    <property type="match status" value="1"/>
</dbReference>
<evidence type="ECO:0000313" key="5">
    <source>
        <dbReference type="EMBL" id="CAD9608934.1"/>
    </source>
</evidence>
<dbReference type="EMBL" id="HBGZ01018143">
    <property type="protein sequence ID" value="CAD9608934.1"/>
    <property type="molecule type" value="Transcribed_RNA"/>
</dbReference>
<evidence type="ECO:0000256" key="1">
    <source>
        <dbReference type="ARBA" id="ARBA00022468"/>
    </source>
</evidence>
<organism evidence="5">
    <name type="scientific">Skeletonema marinoi</name>
    <dbReference type="NCBI Taxonomy" id="267567"/>
    <lineage>
        <taxon>Eukaryota</taxon>
        <taxon>Sar</taxon>
        <taxon>Stramenopiles</taxon>
        <taxon>Ochrophyta</taxon>
        <taxon>Bacillariophyta</taxon>
        <taxon>Coscinodiscophyceae</taxon>
        <taxon>Thalassiosirophycidae</taxon>
        <taxon>Thalassiosirales</taxon>
        <taxon>Skeletonemataceae</taxon>
        <taxon>Skeletonema</taxon>
        <taxon>Skeletonema marinoi-dohrnii complex</taxon>
    </lineage>
</organism>
<dbReference type="AlphaFoldDB" id="A0A7S2LKG1"/>
<keyword evidence="1" id="KW-0343">GTPase activation</keyword>
<gene>
    <name evidence="5" type="ORF">SMAR0320_LOCUS13064</name>
</gene>
<protein>
    <submittedName>
        <fullName evidence="5">Uncharacterized protein</fullName>
    </submittedName>
</protein>
<dbReference type="GO" id="GO:0031267">
    <property type="term" value="F:small GTPase binding"/>
    <property type="evidence" value="ECO:0007669"/>
    <property type="project" value="TreeGrafter"/>
</dbReference>
<evidence type="ECO:0000256" key="3">
    <source>
        <dbReference type="ARBA" id="ARBA00022737"/>
    </source>
</evidence>
<dbReference type="GO" id="GO:0006913">
    <property type="term" value="P:nucleocytoplasmic transport"/>
    <property type="evidence" value="ECO:0007669"/>
    <property type="project" value="TreeGrafter"/>
</dbReference>
<dbReference type="GO" id="GO:0005096">
    <property type="term" value="F:GTPase activator activity"/>
    <property type="evidence" value="ECO:0007669"/>
    <property type="project" value="UniProtKB-KW"/>
</dbReference>
<dbReference type="PANTHER" id="PTHR24113:SF12">
    <property type="entry name" value="RAN GTPASE-ACTIVATING PROTEIN 1"/>
    <property type="match status" value="1"/>
</dbReference>
<reference evidence="5" key="1">
    <citation type="submission" date="2021-01" db="EMBL/GenBank/DDBJ databases">
        <authorList>
            <person name="Corre E."/>
            <person name="Pelletier E."/>
            <person name="Niang G."/>
            <person name="Scheremetjew M."/>
            <person name="Finn R."/>
            <person name="Kale V."/>
            <person name="Holt S."/>
            <person name="Cochrane G."/>
            <person name="Meng A."/>
            <person name="Brown T."/>
            <person name="Cohen L."/>
        </authorList>
    </citation>
    <scope>NUCLEOTIDE SEQUENCE</scope>
    <source>
        <strain evidence="5">SM1012Den-03</strain>
    </source>
</reference>
<dbReference type="Gene3D" id="3.80.10.10">
    <property type="entry name" value="Ribonuclease Inhibitor"/>
    <property type="match status" value="3"/>
</dbReference>
<dbReference type="InterPro" id="IPR001611">
    <property type="entry name" value="Leu-rich_rpt"/>
</dbReference>
<evidence type="ECO:0000256" key="4">
    <source>
        <dbReference type="SAM" id="MobiDB-lite"/>
    </source>
</evidence>
<evidence type="ECO:0000256" key="2">
    <source>
        <dbReference type="ARBA" id="ARBA00022614"/>
    </source>
</evidence>
<dbReference type="InterPro" id="IPR032675">
    <property type="entry name" value="LRR_dom_sf"/>
</dbReference>
<dbReference type="SMART" id="SM00368">
    <property type="entry name" value="LRR_RI"/>
    <property type="match status" value="7"/>
</dbReference>
<dbReference type="PANTHER" id="PTHR24113">
    <property type="entry name" value="RAN GTPASE-ACTIVATING PROTEIN 1"/>
    <property type="match status" value="1"/>
</dbReference>
<keyword evidence="3" id="KW-0677">Repeat</keyword>
<accession>A0A7S2LKG1</accession>
<sequence>MEEWVSVSFAQDQDGRSFRQTRRWSAMPKEEEAKPPPTLIERIEQSDPTLKELAGFGGYGYHRIATALRKNATITSFKLSNCQLGGDRDEGCIYLMQALIARRSNLKRISLARNFIGFNGAAAVANFIRASQDDPSIYHSIRLDLLQNCFGDEGARVIADAIAGGTTQDKAQTIVDIGLEKNRIGNEGLLYISNMLHENNTLHTLRLGKNDISYEGVMKSLVPVLKQNTTLRVLDLSGNRHIGDLGAAALAGVLSFNQTLETMILTKCSITEEGAKRLLQALYNYTSPSAVLEQSNHTLRELIVCQNPILSTSFVGHTTFLRDAIHWNQQGIASSRIYKLNSFLMSVHGPRFVHSTNVPIELIPKLVHKIWRIDKSIDAVYSYIRGMPEILEI</sequence>
<dbReference type="Pfam" id="PF13516">
    <property type="entry name" value="LRR_6"/>
    <property type="match status" value="3"/>
</dbReference>
<name>A0A7S2LKG1_9STRA</name>
<dbReference type="GO" id="GO:0005829">
    <property type="term" value="C:cytosol"/>
    <property type="evidence" value="ECO:0007669"/>
    <property type="project" value="TreeGrafter"/>
</dbReference>
<dbReference type="InterPro" id="IPR027038">
    <property type="entry name" value="RanGap"/>
</dbReference>